<sequence>MLEGPSFIVSRDLPSSVEEESKWIYNTHRVMELSNKKRQLEDDKEPTVLLKSCKLSEAAGEGSSHINVHDLSLSRNQTNDQNHAGDQSDSSSLIIQLGRDLSINCLLRCSRSDYGSIAALNRSFRDIIRTGELYKLRQLMGIIEHWVYFSCNLLEWEAFDPYSRRWMCLPPMTSNGYDCFMCSDKESLAVGTELLVFGMEITSTIIHRYSILTNTWSSGMQMNTPRCLFGSASLGAIAIVAGGCDPSGNILSSAELYNSDTAIWMTLPSMHKPRKMCSGVFMNGKFYVIGGVGVDNSGQLTCGEEFDLQTGTWREIPNMFPARSGATGVNEAPPLIAVVNNVLYAADFEQSELKRYHQDQNSWAIIGRMPERAAAMNGWGVAFRACGEQLIVIGGPKGSEAGLEVNAWVPDEGRARWDLLARKRRGNFVYNCAVMGC</sequence>
<evidence type="ECO:0000313" key="2">
    <source>
        <dbReference type="Proteomes" id="UP000828941"/>
    </source>
</evidence>
<evidence type="ECO:0000313" key="1">
    <source>
        <dbReference type="EMBL" id="KAI4336018.1"/>
    </source>
</evidence>
<gene>
    <name evidence="1" type="ORF">L6164_014596</name>
</gene>
<accession>A0ACB9NJ31</accession>
<reference evidence="1 2" key="1">
    <citation type="journal article" date="2022" name="DNA Res.">
        <title>Chromosomal-level genome assembly of the orchid tree Bauhinia variegata (Leguminosae; Cercidoideae) supports the allotetraploid origin hypothesis of Bauhinia.</title>
        <authorList>
            <person name="Zhong Y."/>
            <person name="Chen Y."/>
            <person name="Zheng D."/>
            <person name="Pang J."/>
            <person name="Liu Y."/>
            <person name="Luo S."/>
            <person name="Meng S."/>
            <person name="Qian L."/>
            <person name="Wei D."/>
            <person name="Dai S."/>
            <person name="Zhou R."/>
        </authorList>
    </citation>
    <scope>NUCLEOTIDE SEQUENCE [LARGE SCALE GENOMIC DNA]</scope>
    <source>
        <strain evidence="1">BV-YZ2020</strain>
    </source>
</reference>
<dbReference type="EMBL" id="CM039431">
    <property type="protein sequence ID" value="KAI4336018.1"/>
    <property type="molecule type" value="Genomic_DNA"/>
</dbReference>
<comment type="caution">
    <text evidence="1">The sequence shown here is derived from an EMBL/GenBank/DDBJ whole genome shotgun (WGS) entry which is preliminary data.</text>
</comment>
<dbReference type="Proteomes" id="UP000828941">
    <property type="component" value="Chromosome 6"/>
</dbReference>
<proteinExistence type="predicted"/>
<protein>
    <submittedName>
        <fullName evidence="1">Uncharacterized protein</fullName>
    </submittedName>
</protein>
<name>A0ACB9NJ31_BAUVA</name>
<keyword evidence="2" id="KW-1185">Reference proteome</keyword>
<organism evidence="1 2">
    <name type="scientific">Bauhinia variegata</name>
    <name type="common">Purple orchid tree</name>
    <name type="synonym">Phanera variegata</name>
    <dbReference type="NCBI Taxonomy" id="167791"/>
    <lineage>
        <taxon>Eukaryota</taxon>
        <taxon>Viridiplantae</taxon>
        <taxon>Streptophyta</taxon>
        <taxon>Embryophyta</taxon>
        <taxon>Tracheophyta</taxon>
        <taxon>Spermatophyta</taxon>
        <taxon>Magnoliopsida</taxon>
        <taxon>eudicotyledons</taxon>
        <taxon>Gunneridae</taxon>
        <taxon>Pentapetalae</taxon>
        <taxon>rosids</taxon>
        <taxon>fabids</taxon>
        <taxon>Fabales</taxon>
        <taxon>Fabaceae</taxon>
        <taxon>Cercidoideae</taxon>
        <taxon>Cercideae</taxon>
        <taxon>Bauhiniinae</taxon>
        <taxon>Bauhinia</taxon>
    </lineage>
</organism>